<keyword evidence="2" id="KW-0539">Nucleus</keyword>
<evidence type="ECO:0000313" key="5">
    <source>
        <dbReference type="EMBL" id="GJQ08890.1"/>
    </source>
</evidence>
<dbReference type="PANTHER" id="PTHR12765">
    <property type="entry name" value="RED PROTEIN IK FACTOR CYTOKINE IK"/>
    <property type="match status" value="1"/>
</dbReference>
<comment type="caution">
    <text evidence="5">The sequence shown here is derived from an EMBL/GenBank/DDBJ whole genome shotgun (WGS) entry which is preliminary data.</text>
</comment>
<dbReference type="InterPro" id="IPR039896">
    <property type="entry name" value="Red-like"/>
</dbReference>
<protein>
    <recommendedName>
        <fullName evidence="4">RED-like N-terminal domain-containing protein</fullName>
    </recommendedName>
</protein>
<sequence>MNRSSHQRPVGKKLQGSKTSAQKDQSKPDLSTIEGSRQFILQQDKKKRKKTHGIQSTVDPAPLQTRTEEVTPTRQYRDRAQERRESTETNHHGENETLVIDQRSRESLEYIPRVKGLDYSLLSRNTQQTNRCDTQGNPSEIPVPKQGFENISAEEEWPSLVAQIAVSQFWKEERPTPTGNHRVYNFYPGRMYYVYDLVKQGMNESAQPVVVRQSKKHMSSSSSITFDWTCDITSLIWAKDATDELSSFKEDCSSYNNGNPEIHLVWNCNRPSKHEISSTVRTENDTSKWSSVRQDTASTAVIDNEGTEENLHHLVNQQESEVVEEEVDIFQDIDATQVSWSYSTT</sequence>
<accession>A0A9C7UML4</accession>
<feature type="compositionally biased region" description="Basic and acidic residues" evidence="3">
    <location>
        <begin position="66"/>
        <end position="95"/>
    </location>
</feature>
<dbReference type="OrthoDB" id="10467203at2759"/>
<evidence type="ECO:0000256" key="3">
    <source>
        <dbReference type="SAM" id="MobiDB-lite"/>
    </source>
</evidence>
<dbReference type="AlphaFoldDB" id="A0A9C7UML4"/>
<reference evidence="5" key="2">
    <citation type="submission" date="2022-01" db="EMBL/GenBank/DDBJ databases">
        <authorList>
            <person name="Hirooka S."/>
            <person name="Miyagishima S.Y."/>
        </authorList>
    </citation>
    <scope>NUCLEOTIDE SEQUENCE</scope>
    <source>
        <strain evidence="5">NBRC 102759</strain>
    </source>
</reference>
<evidence type="ECO:0000259" key="4">
    <source>
        <dbReference type="Pfam" id="PF07808"/>
    </source>
</evidence>
<dbReference type="InterPro" id="IPR012916">
    <property type="entry name" value="RED_N"/>
</dbReference>
<dbReference type="EMBL" id="BQMJ01000005">
    <property type="protein sequence ID" value="GJQ08890.1"/>
    <property type="molecule type" value="Genomic_DNA"/>
</dbReference>
<gene>
    <name evidence="5" type="ORF">GpartN1_g681.t1</name>
</gene>
<comment type="subcellular location">
    <subcellularLocation>
        <location evidence="1">Nucleus</location>
    </subcellularLocation>
</comment>
<feature type="region of interest" description="Disordered" evidence="3">
    <location>
        <begin position="1"/>
        <end position="101"/>
    </location>
</feature>
<dbReference type="GO" id="GO:0005634">
    <property type="term" value="C:nucleus"/>
    <property type="evidence" value="ECO:0007669"/>
    <property type="project" value="UniProtKB-SubCell"/>
</dbReference>
<evidence type="ECO:0000256" key="2">
    <source>
        <dbReference type="ARBA" id="ARBA00023242"/>
    </source>
</evidence>
<keyword evidence="6" id="KW-1185">Reference proteome</keyword>
<proteinExistence type="predicted"/>
<evidence type="ECO:0000313" key="6">
    <source>
        <dbReference type="Proteomes" id="UP001061958"/>
    </source>
</evidence>
<feature type="domain" description="RED-like N-terminal" evidence="4">
    <location>
        <begin position="114"/>
        <end position="224"/>
    </location>
</feature>
<dbReference type="Pfam" id="PF07808">
    <property type="entry name" value="RED_N"/>
    <property type="match status" value="1"/>
</dbReference>
<feature type="compositionally biased region" description="Basic residues" evidence="3">
    <location>
        <begin position="1"/>
        <end position="11"/>
    </location>
</feature>
<evidence type="ECO:0000256" key="1">
    <source>
        <dbReference type="ARBA" id="ARBA00004123"/>
    </source>
</evidence>
<reference evidence="5" key="1">
    <citation type="journal article" date="2022" name="Proc. Natl. Acad. Sci. U.S.A.">
        <title>Life cycle and functional genomics of the unicellular red alga Galdieria for elucidating algal and plant evolution and industrial use.</title>
        <authorList>
            <person name="Hirooka S."/>
            <person name="Itabashi T."/>
            <person name="Ichinose T.M."/>
            <person name="Onuma R."/>
            <person name="Fujiwara T."/>
            <person name="Yamashita S."/>
            <person name="Jong L.W."/>
            <person name="Tomita R."/>
            <person name="Iwane A.H."/>
            <person name="Miyagishima S.Y."/>
        </authorList>
    </citation>
    <scope>NUCLEOTIDE SEQUENCE</scope>
    <source>
        <strain evidence="5">NBRC 102759</strain>
    </source>
</reference>
<dbReference type="Proteomes" id="UP001061958">
    <property type="component" value="Unassembled WGS sequence"/>
</dbReference>
<organism evidence="5 6">
    <name type="scientific">Galdieria partita</name>
    <dbReference type="NCBI Taxonomy" id="83374"/>
    <lineage>
        <taxon>Eukaryota</taxon>
        <taxon>Rhodophyta</taxon>
        <taxon>Bangiophyceae</taxon>
        <taxon>Galdieriales</taxon>
        <taxon>Galdieriaceae</taxon>
        <taxon>Galdieria</taxon>
    </lineage>
</organism>
<name>A0A9C7UML4_9RHOD</name>